<dbReference type="InterPro" id="IPR021514">
    <property type="entry name" value="DUF3176"/>
</dbReference>
<sequence>MASAASQAEMERQKLRPLSDEHETVLPHEEKQPRPRAIREWTAEIFSLAAAAAFMGAMVGLVFAHDKKPQDNWNAPITLNALVSVLSVAVKGCLLFSVCEAVGQWKWLLFARNHRPLIYFERVDRASRGPLGCVNILVRFWTGDHKDGFVVYSNFLTGGDVSEVPGPNLKSPNGSHGVIYSTTIPVAMESAIMYGLDKNLTTVGRQTGYRCPSSDCRWPPYKSLAVCSECNTIPTSSMAPIEGNVTQLLQTYQGLYETGTGEKRASGWHLPNGQFLANMEEHLLTFGPNAMKTLDMNVMEMTARSTGNPNNTITLRHRDNLLWAVSIMHLNNTKGLEMQVDWPGAPVLAQECGLYWCVNEYQSSVANNTYRESVEELAAPRVRGLWNRDGAWPDESLEFHDSVVFDRPDSSFPGELRLCPNSSSSSSSSSSDRDDCFWAFASTVWAVNNHFRKLFTANFTANNASAGLGFGPGPGRLANTAHIFGGTMEPDGFKGLWNWKKQDLEQTFAALAYSMSNAVRAGREDHGHDQGLTMSVGRVAAIYDMQWGWMSMHCATLLMGAAFLYLTIARTGEMAAPVFKSHSLAILAGGSHLAASVAGAEGGDDINAWARANRAKIGDNSKPRESDTHDGIDRGQAERLVRSPGSGHSNTALGRGLSVSPCSSSRSDGV</sequence>
<evidence type="ECO:0000313" key="3">
    <source>
        <dbReference type="EMBL" id="KAK8033497.1"/>
    </source>
</evidence>
<feature type="region of interest" description="Disordered" evidence="1">
    <location>
        <begin position="617"/>
        <end position="670"/>
    </location>
</feature>
<proteinExistence type="predicted"/>
<reference evidence="3 4" key="1">
    <citation type="submission" date="2023-01" db="EMBL/GenBank/DDBJ databases">
        <title>Analysis of 21 Apiospora genomes using comparative genomics revels a genus with tremendous synthesis potential of carbohydrate active enzymes and secondary metabolites.</title>
        <authorList>
            <person name="Sorensen T."/>
        </authorList>
    </citation>
    <scope>NUCLEOTIDE SEQUENCE [LARGE SCALE GENOMIC DNA]</scope>
    <source>
        <strain evidence="3 4">CBS 20057</strain>
    </source>
</reference>
<keyword evidence="2" id="KW-0472">Membrane</keyword>
<keyword evidence="2" id="KW-0812">Transmembrane</keyword>
<evidence type="ECO:0000313" key="4">
    <source>
        <dbReference type="Proteomes" id="UP001396898"/>
    </source>
</evidence>
<keyword evidence="2" id="KW-1133">Transmembrane helix</keyword>
<dbReference type="EMBL" id="JAQQWI010000006">
    <property type="protein sequence ID" value="KAK8033497.1"/>
    <property type="molecule type" value="Genomic_DNA"/>
</dbReference>
<organism evidence="3 4">
    <name type="scientific">Apiospora marii</name>
    <dbReference type="NCBI Taxonomy" id="335849"/>
    <lineage>
        <taxon>Eukaryota</taxon>
        <taxon>Fungi</taxon>
        <taxon>Dikarya</taxon>
        <taxon>Ascomycota</taxon>
        <taxon>Pezizomycotina</taxon>
        <taxon>Sordariomycetes</taxon>
        <taxon>Xylariomycetidae</taxon>
        <taxon>Amphisphaeriales</taxon>
        <taxon>Apiosporaceae</taxon>
        <taxon>Apiospora</taxon>
    </lineage>
</organism>
<feature type="transmembrane region" description="Helical" evidence="2">
    <location>
        <begin position="77"/>
        <end position="98"/>
    </location>
</feature>
<dbReference type="Proteomes" id="UP001396898">
    <property type="component" value="Unassembled WGS sequence"/>
</dbReference>
<accession>A0ABR1SGP1</accession>
<evidence type="ECO:0000256" key="1">
    <source>
        <dbReference type="SAM" id="MobiDB-lite"/>
    </source>
</evidence>
<evidence type="ECO:0008006" key="5">
    <source>
        <dbReference type="Google" id="ProtNLM"/>
    </source>
</evidence>
<feature type="transmembrane region" description="Helical" evidence="2">
    <location>
        <begin position="45"/>
        <end position="65"/>
    </location>
</feature>
<dbReference type="Pfam" id="PF11374">
    <property type="entry name" value="DUF3176"/>
    <property type="match status" value="1"/>
</dbReference>
<evidence type="ECO:0000256" key="2">
    <source>
        <dbReference type="SAM" id="Phobius"/>
    </source>
</evidence>
<keyword evidence="4" id="KW-1185">Reference proteome</keyword>
<feature type="compositionally biased region" description="Basic and acidic residues" evidence="1">
    <location>
        <begin position="9"/>
        <end position="35"/>
    </location>
</feature>
<feature type="compositionally biased region" description="Basic and acidic residues" evidence="1">
    <location>
        <begin position="617"/>
        <end position="641"/>
    </location>
</feature>
<gene>
    <name evidence="3" type="ORF">PG991_002895</name>
</gene>
<name>A0ABR1SGP1_9PEZI</name>
<protein>
    <recommendedName>
        <fullName evidence="5">SMODS and SLOG-associating 2TM effector domain-containing protein</fullName>
    </recommendedName>
</protein>
<dbReference type="PANTHER" id="PTHR35394:SF5">
    <property type="entry name" value="DUF3176 DOMAIN-CONTAINING PROTEIN"/>
    <property type="match status" value="1"/>
</dbReference>
<comment type="caution">
    <text evidence="3">The sequence shown here is derived from an EMBL/GenBank/DDBJ whole genome shotgun (WGS) entry which is preliminary data.</text>
</comment>
<dbReference type="PANTHER" id="PTHR35394">
    <property type="entry name" value="DUF3176 DOMAIN-CONTAINING PROTEIN"/>
    <property type="match status" value="1"/>
</dbReference>
<feature type="compositionally biased region" description="Polar residues" evidence="1">
    <location>
        <begin position="660"/>
        <end position="670"/>
    </location>
</feature>
<feature type="region of interest" description="Disordered" evidence="1">
    <location>
        <begin position="1"/>
        <end position="35"/>
    </location>
</feature>
<feature type="transmembrane region" description="Helical" evidence="2">
    <location>
        <begin position="547"/>
        <end position="566"/>
    </location>
</feature>